<dbReference type="UniPathway" id="UPA00034">
    <property type="reaction ID" value="UER00466"/>
</dbReference>
<dbReference type="EC" id="2.6.1.83" evidence="3 9"/>
<dbReference type="Pfam" id="PF00155">
    <property type="entry name" value="Aminotran_1_2"/>
    <property type="match status" value="1"/>
</dbReference>
<dbReference type="InterPro" id="IPR015421">
    <property type="entry name" value="PyrdxlP-dep_Trfase_major"/>
</dbReference>
<evidence type="ECO:0000256" key="2">
    <source>
        <dbReference type="ARBA" id="ARBA00004982"/>
    </source>
</evidence>
<organism evidence="11">
    <name type="scientific">Candidatus Kentrum sp. FW</name>
    <dbReference type="NCBI Taxonomy" id="2126338"/>
    <lineage>
        <taxon>Bacteria</taxon>
        <taxon>Pseudomonadati</taxon>
        <taxon>Pseudomonadota</taxon>
        <taxon>Gammaproteobacteria</taxon>
        <taxon>Candidatus Kentrum</taxon>
    </lineage>
</organism>
<comment type="cofactor">
    <cofactor evidence="1">
        <name>pyridoxal 5'-phosphate</name>
        <dbReference type="ChEBI" id="CHEBI:597326"/>
    </cofactor>
</comment>
<evidence type="ECO:0000256" key="8">
    <source>
        <dbReference type="ARBA" id="ARBA00051934"/>
    </source>
</evidence>
<evidence type="ECO:0000256" key="7">
    <source>
        <dbReference type="ARBA" id="ARBA00022898"/>
    </source>
</evidence>
<dbReference type="EMBL" id="CAADFE010000005">
    <property type="protein sequence ID" value="VFJ64136.1"/>
    <property type="molecule type" value="Genomic_DNA"/>
</dbReference>
<protein>
    <recommendedName>
        <fullName evidence="4 9">LL-diaminopimelate aminotransferase</fullName>
        <ecNumber evidence="3 9">2.6.1.83</ecNumber>
    </recommendedName>
</protein>
<keyword evidence="6 11" id="KW-0808">Transferase</keyword>
<evidence type="ECO:0000256" key="5">
    <source>
        <dbReference type="ARBA" id="ARBA00022576"/>
    </source>
</evidence>
<dbReference type="HAMAP" id="MF_01642">
    <property type="entry name" value="DapL_aminotrans_1"/>
    <property type="match status" value="1"/>
</dbReference>
<dbReference type="InterPro" id="IPR015424">
    <property type="entry name" value="PyrdxlP-dep_Trfase"/>
</dbReference>
<evidence type="ECO:0000256" key="9">
    <source>
        <dbReference type="NCBIfam" id="TIGR03542"/>
    </source>
</evidence>
<dbReference type="InterPro" id="IPR004839">
    <property type="entry name" value="Aminotransferase_I/II_large"/>
</dbReference>
<sequence length="407" mass="45746">MIKINENFQKLQASYLFSDIAKRVAAYQETNPTLDVIKLGIGDVTRALPKASIDAFHRAIDEMADDATFRGYGPEQGYDFLRDIIAEEDFQAKGADIVADEVFVSDGAKCDSANFQELFATDIRVAIPDPVYPVYMDTNVMAGRTGAFGDGRYQGIVYLDATRRNGFIPDIPSEPVDLIYLCFPNNPTGAMITREQLREWIVYARENKALILYDAAYEAFIRDDNLPHSIYEVEGAREVAIEFRSFSKNAGFTGTRCAYTVVPKDCMAYTRGGEKVSLHSLWNRRHTTKFNSVSYPVQRAAEAVYTQEGKAQVRELISFYLANARYIREAMISMGYQCIGGDNSPYIWIDGKMDSWEFFNLLLTRAGVVCTPGVGFGRCGEGYIRISAFNSFENVKEAMARIRRVMG</sequence>
<keyword evidence="5 11" id="KW-0032">Aminotransferase</keyword>
<dbReference type="PANTHER" id="PTHR43144">
    <property type="entry name" value="AMINOTRANSFERASE"/>
    <property type="match status" value="1"/>
</dbReference>
<evidence type="ECO:0000256" key="6">
    <source>
        <dbReference type="ARBA" id="ARBA00022679"/>
    </source>
</evidence>
<evidence type="ECO:0000313" key="11">
    <source>
        <dbReference type="EMBL" id="VFJ64136.1"/>
    </source>
</evidence>
<dbReference type="SUPFAM" id="SSF53383">
    <property type="entry name" value="PLP-dependent transferases"/>
    <property type="match status" value="1"/>
</dbReference>
<dbReference type="NCBIfam" id="TIGR03542">
    <property type="entry name" value="DAPAT_plant"/>
    <property type="match status" value="1"/>
</dbReference>
<dbReference type="GO" id="GO:0030170">
    <property type="term" value="F:pyridoxal phosphate binding"/>
    <property type="evidence" value="ECO:0007669"/>
    <property type="project" value="UniProtKB-UniRule"/>
</dbReference>
<evidence type="ECO:0000256" key="4">
    <source>
        <dbReference type="ARBA" id="ARBA00018052"/>
    </source>
</evidence>
<name>A0A450TBH9_9GAMM</name>
<dbReference type="CDD" id="cd00609">
    <property type="entry name" value="AAT_like"/>
    <property type="match status" value="1"/>
</dbReference>
<accession>A0A450TBH9</accession>
<keyword evidence="7" id="KW-0663">Pyridoxal phosphate</keyword>
<dbReference type="InterPro" id="IPR015422">
    <property type="entry name" value="PyrdxlP-dep_Trfase_small"/>
</dbReference>
<dbReference type="GO" id="GO:0009089">
    <property type="term" value="P:lysine biosynthetic process via diaminopimelate"/>
    <property type="evidence" value="ECO:0007669"/>
    <property type="project" value="UniProtKB-UniPathway"/>
</dbReference>
<gene>
    <name evidence="11" type="ORF">BECKFW1821C_GA0114237_100541</name>
</gene>
<comment type="pathway">
    <text evidence="2">Amino-acid biosynthesis; L-lysine biosynthesis via DAP pathway; LL-2,6-diaminopimelate from (S)-tetrahydrodipicolinate (aminotransferase route): step 1/1.</text>
</comment>
<dbReference type="InterPro" id="IPR019942">
    <property type="entry name" value="DapL/ALD1"/>
</dbReference>
<dbReference type="FunFam" id="3.40.640.10:FF:000099">
    <property type="entry name" value="LL-diaminopimelate aminotransferase, chloroplastic"/>
    <property type="match status" value="1"/>
</dbReference>
<dbReference type="GO" id="GO:0010285">
    <property type="term" value="F:L,L-diaminopimelate aminotransferase activity"/>
    <property type="evidence" value="ECO:0007669"/>
    <property type="project" value="UniProtKB-EC"/>
</dbReference>
<evidence type="ECO:0000259" key="10">
    <source>
        <dbReference type="Pfam" id="PF00155"/>
    </source>
</evidence>
<evidence type="ECO:0000256" key="3">
    <source>
        <dbReference type="ARBA" id="ARBA00013138"/>
    </source>
</evidence>
<comment type="catalytic activity">
    <reaction evidence="8">
        <text>(2S,6S)-2,6-diaminopimelate + 2-oxoglutarate = (S)-2,3,4,5-tetrahydrodipicolinate + L-glutamate + H2O + H(+)</text>
        <dbReference type="Rhea" id="RHEA:23988"/>
        <dbReference type="ChEBI" id="CHEBI:15377"/>
        <dbReference type="ChEBI" id="CHEBI:15378"/>
        <dbReference type="ChEBI" id="CHEBI:16810"/>
        <dbReference type="ChEBI" id="CHEBI:16845"/>
        <dbReference type="ChEBI" id="CHEBI:29985"/>
        <dbReference type="ChEBI" id="CHEBI:57609"/>
        <dbReference type="EC" id="2.6.1.83"/>
    </reaction>
</comment>
<dbReference type="Gene3D" id="3.90.1150.10">
    <property type="entry name" value="Aspartate Aminotransferase, domain 1"/>
    <property type="match status" value="1"/>
</dbReference>
<dbReference type="Gene3D" id="3.40.640.10">
    <property type="entry name" value="Type I PLP-dependent aspartate aminotransferase-like (Major domain)"/>
    <property type="match status" value="1"/>
</dbReference>
<dbReference type="AlphaFoldDB" id="A0A450TBH9"/>
<feature type="domain" description="Aminotransferase class I/classII large" evidence="10">
    <location>
        <begin position="35"/>
        <end position="402"/>
    </location>
</feature>
<reference evidence="11" key="1">
    <citation type="submission" date="2019-02" db="EMBL/GenBank/DDBJ databases">
        <authorList>
            <person name="Gruber-Vodicka R. H."/>
            <person name="Seah K. B. B."/>
        </authorList>
    </citation>
    <scope>NUCLEOTIDE SEQUENCE</scope>
    <source>
        <strain evidence="11">BECK_BZ131</strain>
    </source>
</reference>
<proteinExistence type="inferred from homology"/>
<evidence type="ECO:0000256" key="1">
    <source>
        <dbReference type="ARBA" id="ARBA00001933"/>
    </source>
</evidence>